<comment type="caution">
    <text evidence="2">The sequence shown here is derived from an EMBL/GenBank/DDBJ whole genome shotgun (WGS) entry which is preliminary data.</text>
</comment>
<feature type="compositionally biased region" description="Basic and acidic residues" evidence="1">
    <location>
        <begin position="59"/>
        <end position="87"/>
    </location>
</feature>
<evidence type="ECO:0000256" key="1">
    <source>
        <dbReference type="SAM" id="MobiDB-lite"/>
    </source>
</evidence>
<sequence length="1077" mass="119580">MASQQNNTLNEETWLCGCSKCKKKGKSWRKRTTWYRHQSQRDADVRNGLLPARSSLTKRAREEEPCDEQRNTRPRSDSGTREEDRDTAQSMDAVVPEDGVLSGGITANTHVGNNCTGVGGSSETGGREHGAAGEQIIVSTHSEPEQTSGGLPRSGASTDGTNLASERGNPPQELDGSADSDPVVGGTDTDVAGSPGLNRATAVDGADMPSLPESSRIPVIDTALKFIHDLRSNSSAAGDKLDGNTRWRLQHPLTEVPTLTPDERLSIRLFLADTDGSEKIYNETCAAIRERYPACELLSHHLVKKKVAELSGVVSILEDMCPNSCIAYTGPFSTLDECPHCGEARYDPTLAAKGKKKARQQFNTFPVGPQIQARYRSPSGADDMQYRRNVMVDILEELRTTGQLESIDDIPYGSDFWDAYQRGKISPDDTCLVFSMDGAQLFEHKASNCWIYIWILVDVAPDKRYKKKYVLMGAIIPGPNKPKNAESYLFTGLQHVVFLQNEGMMIWDARQKKCFRSRPWIVLVEADAVGAPDLTGYVGHHGKKGCRNGCGPKGRRKPGAPHYYAVCRKPDGYNERGCEDDDYDPSDLPRPCPQHYRDDIHYLLASTSNTNYEARRLETGLSKPSIFLGIPSSGRLPIPLLFRGDIMHACGINITDLLQRLLRGTIDCDTKNGDSKTSWDWVVLVGDVWRTHGEQVAAARKHLPGSFGRPPRNPAEKVSSGYKCWEFLHWIYGMLPAMLHGILPERYWKSFCKLVAGIRIVFQRQATRAQCEYAHRMISDFVYEFEKLYVQRKISRMHFLPQCLHAILHDPTDYEQIGPLICSSQFTMERTIGDLGAEIRQPSNAFANLAQRALRRAQVNGLKAMFPDLDRGPTKQSSSNVPVCDLGKGYSLLHPREDRPRCTRPCEARAILQHLRSATNGVHEHLDTDVDDLAWKEIPNDVTRISRNVKFKTGSQVSYGEVLYYFQVNTDKGRKSLALVSQYEAPDRTLLSASSGVLWVCRKGGDDALTVINVTDIIQCSALIPFTSPGYDTVPASTSTATTGAMPRYFAMDKIGAEMTLFDGDNDDAIDDDDVPD</sequence>
<dbReference type="PANTHER" id="PTHR46579:SF1">
    <property type="entry name" value="F5_8 TYPE C DOMAIN-CONTAINING PROTEIN"/>
    <property type="match status" value="1"/>
</dbReference>
<feature type="region of interest" description="Disordered" evidence="1">
    <location>
        <begin position="142"/>
        <end position="214"/>
    </location>
</feature>
<dbReference type="Proteomes" id="UP000298390">
    <property type="component" value="Unassembled WGS sequence"/>
</dbReference>
<gene>
    <name evidence="2" type="ORF">EVJ58_g4881</name>
</gene>
<evidence type="ECO:0000313" key="3">
    <source>
        <dbReference type="Proteomes" id="UP000298390"/>
    </source>
</evidence>
<dbReference type="InterPro" id="IPR018247">
    <property type="entry name" value="EF_Hand_1_Ca_BS"/>
</dbReference>
<dbReference type="AlphaFoldDB" id="A0A4Y9YIT6"/>
<organism evidence="2 3">
    <name type="scientific">Rhodofomes roseus</name>
    <dbReference type="NCBI Taxonomy" id="34475"/>
    <lineage>
        <taxon>Eukaryota</taxon>
        <taxon>Fungi</taxon>
        <taxon>Dikarya</taxon>
        <taxon>Basidiomycota</taxon>
        <taxon>Agaricomycotina</taxon>
        <taxon>Agaricomycetes</taxon>
        <taxon>Polyporales</taxon>
        <taxon>Rhodofomes</taxon>
    </lineage>
</organism>
<name>A0A4Y9YIT6_9APHY</name>
<accession>A0A4Y9YIT6</accession>
<proteinExistence type="predicted"/>
<protein>
    <submittedName>
        <fullName evidence="2">Uncharacterized protein</fullName>
    </submittedName>
</protein>
<dbReference type="EMBL" id="SEKV01000234">
    <property type="protein sequence ID" value="TFY60869.1"/>
    <property type="molecule type" value="Genomic_DNA"/>
</dbReference>
<evidence type="ECO:0000313" key="2">
    <source>
        <dbReference type="EMBL" id="TFY60869.1"/>
    </source>
</evidence>
<feature type="compositionally biased region" description="Polar residues" evidence="1">
    <location>
        <begin position="142"/>
        <end position="164"/>
    </location>
</feature>
<dbReference type="STRING" id="34475.A0A4Y9YIT6"/>
<reference evidence="2 3" key="1">
    <citation type="submission" date="2019-01" db="EMBL/GenBank/DDBJ databases">
        <title>Genome sequencing of the rare red list fungi Fomitopsis rosea.</title>
        <authorList>
            <person name="Buettner E."/>
            <person name="Kellner H."/>
        </authorList>
    </citation>
    <scope>NUCLEOTIDE SEQUENCE [LARGE SCALE GENOMIC DNA]</scope>
    <source>
        <strain evidence="2 3">DSM 105464</strain>
    </source>
</reference>
<feature type="compositionally biased region" description="Polar residues" evidence="1">
    <location>
        <begin position="105"/>
        <end position="116"/>
    </location>
</feature>
<dbReference type="PROSITE" id="PS00018">
    <property type="entry name" value="EF_HAND_1"/>
    <property type="match status" value="1"/>
</dbReference>
<feature type="compositionally biased region" description="Basic residues" evidence="1">
    <location>
        <begin position="22"/>
        <end position="34"/>
    </location>
</feature>
<dbReference type="PANTHER" id="PTHR46579">
    <property type="entry name" value="F5/8 TYPE C DOMAIN-CONTAINING PROTEIN-RELATED"/>
    <property type="match status" value="1"/>
</dbReference>
<feature type="region of interest" description="Disordered" evidence="1">
    <location>
        <begin position="22"/>
        <end position="129"/>
    </location>
</feature>